<accession>A0A0A9F2S6</accession>
<dbReference type="EMBL" id="GBRH01193445">
    <property type="protein sequence ID" value="JAE04451.1"/>
    <property type="molecule type" value="Transcribed_RNA"/>
</dbReference>
<name>A0A0A9F2S6_ARUDO</name>
<reference evidence="1" key="1">
    <citation type="submission" date="2014-09" db="EMBL/GenBank/DDBJ databases">
        <authorList>
            <person name="Magalhaes I.L.F."/>
            <person name="Oliveira U."/>
            <person name="Santos F.R."/>
            <person name="Vidigal T.H.D.A."/>
            <person name="Brescovit A.D."/>
            <person name="Santos A.J."/>
        </authorList>
    </citation>
    <scope>NUCLEOTIDE SEQUENCE</scope>
    <source>
        <tissue evidence="1">Shoot tissue taken approximately 20 cm above the soil surface</tissue>
    </source>
</reference>
<sequence>MRCPFTSMSRTALRMIPLMMLPIRSVSVITCCVNDKDM</sequence>
<dbReference type="AlphaFoldDB" id="A0A0A9F2S6"/>
<reference evidence="1" key="2">
    <citation type="journal article" date="2015" name="Data Brief">
        <title>Shoot transcriptome of the giant reed, Arundo donax.</title>
        <authorList>
            <person name="Barrero R.A."/>
            <person name="Guerrero F.D."/>
            <person name="Moolhuijzen P."/>
            <person name="Goolsby J.A."/>
            <person name="Tidwell J."/>
            <person name="Bellgard S.E."/>
            <person name="Bellgard M.I."/>
        </authorList>
    </citation>
    <scope>NUCLEOTIDE SEQUENCE</scope>
    <source>
        <tissue evidence="1">Shoot tissue taken approximately 20 cm above the soil surface</tissue>
    </source>
</reference>
<proteinExistence type="predicted"/>
<organism evidence="1">
    <name type="scientific">Arundo donax</name>
    <name type="common">Giant reed</name>
    <name type="synonym">Donax arundinaceus</name>
    <dbReference type="NCBI Taxonomy" id="35708"/>
    <lineage>
        <taxon>Eukaryota</taxon>
        <taxon>Viridiplantae</taxon>
        <taxon>Streptophyta</taxon>
        <taxon>Embryophyta</taxon>
        <taxon>Tracheophyta</taxon>
        <taxon>Spermatophyta</taxon>
        <taxon>Magnoliopsida</taxon>
        <taxon>Liliopsida</taxon>
        <taxon>Poales</taxon>
        <taxon>Poaceae</taxon>
        <taxon>PACMAD clade</taxon>
        <taxon>Arundinoideae</taxon>
        <taxon>Arundineae</taxon>
        <taxon>Arundo</taxon>
    </lineage>
</organism>
<protein>
    <submittedName>
        <fullName evidence="1">Uncharacterized protein</fullName>
    </submittedName>
</protein>
<evidence type="ECO:0000313" key="1">
    <source>
        <dbReference type="EMBL" id="JAE04451.1"/>
    </source>
</evidence>